<proteinExistence type="predicted"/>
<accession>A0AAT9GHC7</accession>
<keyword evidence="1" id="KW-0472">Membrane</keyword>
<dbReference type="AlphaFoldDB" id="A0AAT9GHC7"/>
<keyword evidence="1" id="KW-0812">Transmembrane</keyword>
<protein>
    <submittedName>
        <fullName evidence="2">Uncharacterized protein</fullName>
    </submittedName>
</protein>
<evidence type="ECO:0000313" key="2">
    <source>
        <dbReference type="EMBL" id="BFG70069.1"/>
    </source>
</evidence>
<sequence length="132" mass="14641">MIMGKKIRPLVLFFLIVNALTIVGDKKIAAWGMKQDVLIIANILLFLFSLVGLLMQLNASKNPNPNAIVRAVMAGMGLKLLGFGAALIIYLSMVGKDKSVYSIYAALGLYVVYTWIEVRLFLRQNPKKNARI</sequence>
<feature type="transmembrane region" description="Helical" evidence="1">
    <location>
        <begin position="37"/>
        <end position="55"/>
    </location>
</feature>
<organism evidence="2">
    <name type="scientific">Sediminibacterium sp. KACHI17</name>
    <dbReference type="NCBI Taxonomy" id="1751071"/>
    <lineage>
        <taxon>Bacteria</taxon>
        <taxon>Pseudomonadati</taxon>
        <taxon>Bacteroidota</taxon>
        <taxon>Chitinophagia</taxon>
        <taxon>Chitinophagales</taxon>
        <taxon>Chitinophagaceae</taxon>
        <taxon>Sediminibacterium</taxon>
    </lineage>
</organism>
<dbReference type="EMBL" id="AP029612">
    <property type="protein sequence ID" value="BFG70069.1"/>
    <property type="molecule type" value="Genomic_DNA"/>
</dbReference>
<keyword evidence="1" id="KW-1133">Transmembrane helix</keyword>
<gene>
    <name evidence="2" type="ORF">KACHI17_09500</name>
</gene>
<reference evidence="2" key="1">
    <citation type="submission" date="2024-02" db="EMBL/GenBank/DDBJ databases">
        <title>Sediminibacterium planktonica sp. nov. and Sediminibacterium longus sp. nov., isolated from surface lake and river water.</title>
        <authorList>
            <person name="Watanabe K."/>
            <person name="Takemine S."/>
            <person name="Ishii Y."/>
            <person name="Ogata Y."/>
            <person name="Shindo C."/>
            <person name="Suda W."/>
        </authorList>
    </citation>
    <scope>NUCLEOTIDE SEQUENCE</scope>
    <source>
        <strain evidence="2">KACHI17</strain>
    </source>
</reference>
<evidence type="ECO:0000256" key="1">
    <source>
        <dbReference type="SAM" id="Phobius"/>
    </source>
</evidence>
<feature type="transmembrane region" description="Helical" evidence="1">
    <location>
        <begin position="67"/>
        <end position="91"/>
    </location>
</feature>
<feature type="transmembrane region" description="Helical" evidence="1">
    <location>
        <begin position="103"/>
        <end position="122"/>
    </location>
</feature>
<name>A0AAT9GHC7_9BACT</name>